<protein>
    <recommendedName>
        <fullName evidence="4">GPI anchored serine-rich protein</fullName>
    </recommendedName>
</protein>
<feature type="chain" id="PRO_5045752791" description="GPI anchored serine-rich protein" evidence="1">
    <location>
        <begin position="18"/>
        <end position="200"/>
    </location>
</feature>
<evidence type="ECO:0000313" key="2">
    <source>
        <dbReference type="EMBL" id="KAL2074764.1"/>
    </source>
</evidence>
<accession>A0ABR4D0A2</accession>
<feature type="signal peptide" evidence="1">
    <location>
        <begin position="1"/>
        <end position="17"/>
    </location>
</feature>
<dbReference type="EMBL" id="JAZHXI010000002">
    <property type="protein sequence ID" value="KAL2074764.1"/>
    <property type="molecule type" value="Genomic_DNA"/>
</dbReference>
<name>A0ABR4D0A2_9HELO</name>
<sequence length="200" mass="19889">MRFSVAAAAFLATAVSAGNVVYLTEEVTITSCGPTVTNCPASSTVVSTKTYPAVTTSASVPVVHPTGYANVSSPAVPTYPANTASTPVSVKVPVYSTSSPIGVASYAPSSKPVLSTMTISTCVPTVIYSTVTVTPTAPVVTKPVPTYAPAPSGTGVISYPHNATYPTATGTPPKFTGAASSVQGSMGAVAFAGLAAFIFA</sequence>
<comment type="caution">
    <text evidence="2">The sequence shown here is derived from an EMBL/GenBank/DDBJ whole genome shotgun (WGS) entry which is preliminary data.</text>
</comment>
<evidence type="ECO:0000313" key="3">
    <source>
        <dbReference type="Proteomes" id="UP001595075"/>
    </source>
</evidence>
<keyword evidence="1" id="KW-0732">Signal</keyword>
<keyword evidence="3" id="KW-1185">Reference proteome</keyword>
<proteinExistence type="predicted"/>
<evidence type="ECO:0000256" key="1">
    <source>
        <dbReference type="SAM" id="SignalP"/>
    </source>
</evidence>
<evidence type="ECO:0008006" key="4">
    <source>
        <dbReference type="Google" id="ProtNLM"/>
    </source>
</evidence>
<reference evidence="2 3" key="1">
    <citation type="journal article" date="2024" name="Commun. Biol.">
        <title>Comparative genomic analysis of thermophilic fungi reveals convergent evolutionary adaptations and gene losses.</title>
        <authorList>
            <person name="Steindorff A.S."/>
            <person name="Aguilar-Pontes M.V."/>
            <person name="Robinson A.J."/>
            <person name="Andreopoulos B."/>
            <person name="LaButti K."/>
            <person name="Kuo A."/>
            <person name="Mondo S."/>
            <person name="Riley R."/>
            <person name="Otillar R."/>
            <person name="Haridas S."/>
            <person name="Lipzen A."/>
            <person name="Grimwood J."/>
            <person name="Schmutz J."/>
            <person name="Clum A."/>
            <person name="Reid I.D."/>
            <person name="Moisan M.C."/>
            <person name="Butler G."/>
            <person name="Nguyen T.T.M."/>
            <person name="Dewar K."/>
            <person name="Conant G."/>
            <person name="Drula E."/>
            <person name="Henrissat B."/>
            <person name="Hansel C."/>
            <person name="Singer S."/>
            <person name="Hutchinson M.I."/>
            <person name="de Vries R.P."/>
            <person name="Natvig D.O."/>
            <person name="Powell A.J."/>
            <person name="Tsang A."/>
            <person name="Grigoriev I.V."/>
        </authorList>
    </citation>
    <scope>NUCLEOTIDE SEQUENCE [LARGE SCALE GENOMIC DNA]</scope>
    <source>
        <strain evidence="2 3">CBS 494.80</strain>
    </source>
</reference>
<dbReference type="Proteomes" id="UP001595075">
    <property type="component" value="Unassembled WGS sequence"/>
</dbReference>
<organism evidence="2 3">
    <name type="scientific">Oculimacula yallundae</name>
    <dbReference type="NCBI Taxonomy" id="86028"/>
    <lineage>
        <taxon>Eukaryota</taxon>
        <taxon>Fungi</taxon>
        <taxon>Dikarya</taxon>
        <taxon>Ascomycota</taxon>
        <taxon>Pezizomycotina</taxon>
        <taxon>Leotiomycetes</taxon>
        <taxon>Helotiales</taxon>
        <taxon>Ploettnerulaceae</taxon>
        <taxon>Oculimacula</taxon>
    </lineage>
</organism>
<gene>
    <name evidence="2" type="ORF">VTL71DRAFT_8543</name>
</gene>